<protein>
    <submittedName>
        <fullName evidence="1">Uncharacterized protein</fullName>
    </submittedName>
</protein>
<name>A0AAV5I089_9ROSI</name>
<proteinExistence type="predicted"/>
<dbReference type="GO" id="GO:0043743">
    <property type="term" value="F:LPPG:FO 2-phospho-L-lactate transferase activity"/>
    <property type="evidence" value="ECO:0007669"/>
    <property type="project" value="InterPro"/>
</dbReference>
<evidence type="ECO:0000313" key="2">
    <source>
        <dbReference type="Proteomes" id="UP001054252"/>
    </source>
</evidence>
<reference evidence="1 2" key="1">
    <citation type="journal article" date="2021" name="Commun. Biol.">
        <title>The genome of Shorea leprosula (Dipterocarpaceae) highlights the ecological relevance of drought in aseasonal tropical rainforests.</title>
        <authorList>
            <person name="Ng K.K.S."/>
            <person name="Kobayashi M.J."/>
            <person name="Fawcett J.A."/>
            <person name="Hatakeyama M."/>
            <person name="Paape T."/>
            <person name="Ng C.H."/>
            <person name="Ang C.C."/>
            <person name="Tnah L.H."/>
            <person name="Lee C.T."/>
            <person name="Nishiyama T."/>
            <person name="Sese J."/>
            <person name="O'Brien M.J."/>
            <person name="Copetti D."/>
            <person name="Mohd Noor M.I."/>
            <person name="Ong R.C."/>
            <person name="Putra M."/>
            <person name="Sireger I.Z."/>
            <person name="Indrioko S."/>
            <person name="Kosugi Y."/>
            <person name="Izuno A."/>
            <person name="Isagi Y."/>
            <person name="Lee S.L."/>
            <person name="Shimizu K.K."/>
        </authorList>
    </citation>
    <scope>NUCLEOTIDE SEQUENCE [LARGE SCALE GENOMIC DNA]</scope>
    <source>
        <strain evidence="1">214</strain>
    </source>
</reference>
<dbReference type="InterPro" id="IPR038136">
    <property type="entry name" value="CofD-like_dom_sf"/>
</dbReference>
<dbReference type="EMBL" id="BPVZ01000006">
    <property type="protein sequence ID" value="GKU92322.1"/>
    <property type="molecule type" value="Genomic_DNA"/>
</dbReference>
<dbReference type="PANTHER" id="PTHR31240">
    <property type="entry name" value="MATERNAL EFFECT EMBRYO ARREST 18"/>
    <property type="match status" value="1"/>
</dbReference>
<sequence length="114" mass="12838">MFSLFLMMEEAQQRLLAFLARSSVPSLHSRIKGVFYMSSEGRNLLHEVLPSANPAVLDQLRNVDCIMYAMGSLFSSVCPSLVLLGIGDIISSRSCCKPSHYIMQFWCLKTVKFQ</sequence>
<dbReference type="AlphaFoldDB" id="A0AAV5I089"/>
<dbReference type="InterPro" id="IPR002882">
    <property type="entry name" value="CofD"/>
</dbReference>
<accession>A0AAV5I089</accession>
<comment type="caution">
    <text evidence="1">The sequence shown here is derived from an EMBL/GenBank/DDBJ whole genome shotgun (WGS) entry which is preliminary data.</text>
</comment>
<gene>
    <name evidence="1" type="ORF">SLEP1_g6066</name>
</gene>
<dbReference type="PANTHER" id="PTHR31240:SF0">
    <property type="entry name" value="MATERNAL EFFECT EMBRYO ARREST 18"/>
    <property type="match status" value="1"/>
</dbReference>
<dbReference type="Pfam" id="PF01933">
    <property type="entry name" value="CofD"/>
    <property type="match status" value="1"/>
</dbReference>
<organism evidence="1 2">
    <name type="scientific">Rubroshorea leprosula</name>
    <dbReference type="NCBI Taxonomy" id="152421"/>
    <lineage>
        <taxon>Eukaryota</taxon>
        <taxon>Viridiplantae</taxon>
        <taxon>Streptophyta</taxon>
        <taxon>Embryophyta</taxon>
        <taxon>Tracheophyta</taxon>
        <taxon>Spermatophyta</taxon>
        <taxon>Magnoliopsida</taxon>
        <taxon>eudicotyledons</taxon>
        <taxon>Gunneridae</taxon>
        <taxon>Pentapetalae</taxon>
        <taxon>rosids</taxon>
        <taxon>malvids</taxon>
        <taxon>Malvales</taxon>
        <taxon>Dipterocarpaceae</taxon>
        <taxon>Rubroshorea</taxon>
    </lineage>
</organism>
<dbReference type="SUPFAM" id="SSF142338">
    <property type="entry name" value="CofD-like"/>
    <property type="match status" value="1"/>
</dbReference>
<dbReference type="Proteomes" id="UP001054252">
    <property type="component" value="Unassembled WGS sequence"/>
</dbReference>
<keyword evidence="2" id="KW-1185">Reference proteome</keyword>
<evidence type="ECO:0000313" key="1">
    <source>
        <dbReference type="EMBL" id="GKU92322.1"/>
    </source>
</evidence>
<dbReference type="Gene3D" id="3.40.50.10680">
    <property type="entry name" value="CofD-like domains"/>
    <property type="match status" value="1"/>
</dbReference>